<reference evidence="1 2" key="1">
    <citation type="submission" date="2020-03" db="EMBL/GenBank/DDBJ databases">
        <title>Sequencing the genomes of 1000 actinobacteria strains.</title>
        <authorList>
            <person name="Klenk H.-P."/>
        </authorList>
    </citation>
    <scope>NUCLEOTIDE SEQUENCE [LARGE SCALE GENOMIC DNA]</scope>
    <source>
        <strain evidence="1 2">DSM 45685</strain>
    </source>
</reference>
<protein>
    <submittedName>
        <fullName evidence="1">FMN phosphatase YigB (HAD superfamily)</fullName>
    </submittedName>
</protein>
<dbReference type="InterPro" id="IPR036412">
    <property type="entry name" value="HAD-like_sf"/>
</dbReference>
<dbReference type="InterPro" id="IPR023214">
    <property type="entry name" value="HAD_sf"/>
</dbReference>
<dbReference type="NCBIfam" id="TIGR01509">
    <property type="entry name" value="HAD-SF-IA-v3"/>
    <property type="match status" value="1"/>
</dbReference>
<dbReference type="RefSeq" id="WP_167167126.1">
    <property type="nucleotide sequence ID" value="NZ_JAAOYM010000001.1"/>
</dbReference>
<dbReference type="EMBL" id="JAAOYM010000001">
    <property type="protein sequence ID" value="NIJ10763.1"/>
    <property type="molecule type" value="Genomic_DNA"/>
</dbReference>
<evidence type="ECO:0000313" key="2">
    <source>
        <dbReference type="Proteomes" id="UP000545493"/>
    </source>
</evidence>
<sequence>MLKGIVVDYAGVLTDAEASRLFAALHLARGHGMRTALLSNADGGGLVRDRLAPWFDAMVFSGEVGLAKPDVEVYRLVARRLGLTPGECAFVDDSAGNVAGAVAAGMAGVRHVSVEQTLTELAVLFTGVVPGIA</sequence>
<comment type="caution">
    <text evidence="1">The sequence shown here is derived from an EMBL/GenBank/DDBJ whole genome shotgun (WGS) entry which is preliminary data.</text>
</comment>
<dbReference type="SUPFAM" id="SSF56784">
    <property type="entry name" value="HAD-like"/>
    <property type="match status" value="1"/>
</dbReference>
<evidence type="ECO:0000313" key="1">
    <source>
        <dbReference type="EMBL" id="NIJ10763.1"/>
    </source>
</evidence>
<name>A0A7X5ZPG2_9PSEU</name>
<dbReference type="Pfam" id="PF00702">
    <property type="entry name" value="Hydrolase"/>
    <property type="match status" value="1"/>
</dbReference>
<proteinExistence type="predicted"/>
<gene>
    <name evidence="1" type="ORF">FHU38_001107</name>
</gene>
<dbReference type="Proteomes" id="UP000545493">
    <property type="component" value="Unassembled WGS sequence"/>
</dbReference>
<dbReference type="Gene3D" id="3.40.50.1000">
    <property type="entry name" value="HAD superfamily/HAD-like"/>
    <property type="match status" value="1"/>
</dbReference>
<dbReference type="AlphaFoldDB" id="A0A7X5ZPG2"/>
<keyword evidence="2" id="KW-1185">Reference proteome</keyword>
<dbReference type="PANTHER" id="PTHR43611:SF3">
    <property type="entry name" value="FLAVIN MONONUCLEOTIDE HYDROLASE 1, CHLOROPLATIC"/>
    <property type="match status" value="1"/>
</dbReference>
<accession>A0A7X5ZPG2</accession>
<dbReference type="PANTHER" id="PTHR43611">
    <property type="entry name" value="ALPHA-D-GLUCOSE 1-PHOSPHATE PHOSPHATASE"/>
    <property type="match status" value="1"/>
</dbReference>
<dbReference type="InterPro" id="IPR006439">
    <property type="entry name" value="HAD-SF_hydro_IA"/>
</dbReference>
<organism evidence="1 2">
    <name type="scientific">Saccharomonospora amisosensis</name>
    <dbReference type="NCBI Taxonomy" id="1128677"/>
    <lineage>
        <taxon>Bacteria</taxon>
        <taxon>Bacillati</taxon>
        <taxon>Actinomycetota</taxon>
        <taxon>Actinomycetes</taxon>
        <taxon>Pseudonocardiales</taxon>
        <taxon>Pseudonocardiaceae</taxon>
        <taxon>Saccharomonospora</taxon>
    </lineage>
</organism>